<organism evidence="1 2">
    <name type="scientific">Caerostris darwini</name>
    <dbReference type="NCBI Taxonomy" id="1538125"/>
    <lineage>
        <taxon>Eukaryota</taxon>
        <taxon>Metazoa</taxon>
        <taxon>Ecdysozoa</taxon>
        <taxon>Arthropoda</taxon>
        <taxon>Chelicerata</taxon>
        <taxon>Arachnida</taxon>
        <taxon>Araneae</taxon>
        <taxon>Araneomorphae</taxon>
        <taxon>Entelegynae</taxon>
        <taxon>Araneoidea</taxon>
        <taxon>Araneidae</taxon>
        <taxon>Caerostris</taxon>
    </lineage>
</organism>
<evidence type="ECO:0000313" key="1">
    <source>
        <dbReference type="EMBL" id="GIX70379.1"/>
    </source>
</evidence>
<dbReference type="EMBL" id="BPLQ01000360">
    <property type="protein sequence ID" value="GIX70379.1"/>
    <property type="molecule type" value="Genomic_DNA"/>
</dbReference>
<accession>A0AAV4MHV6</accession>
<protein>
    <submittedName>
        <fullName evidence="1">Uncharacterized protein</fullName>
    </submittedName>
</protein>
<sequence>MKYFNIDKRHARRLSDRPSGSDTFSLFAVFYCHLASGIPSSEYSPTANSFRNSRKLKFLSPLESFLVVSFCDCLFWNHSLYQDDGFQKVNKTEYSVFYEFLD</sequence>
<name>A0AAV4MHV6_9ARAC</name>
<evidence type="ECO:0000313" key="2">
    <source>
        <dbReference type="Proteomes" id="UP001054837"/>
    </source>
</evidence>
<dbReference type="Proteomes" id="UP001054837">
    <property type="component" value="Unassembled WGS sequence"/>
</dbReference>
<gene>
    <name evidence="1" type="ORF">CDAR_408791</name>
</gene>
<keyword evidence="2" id="KW-1185">Reference proteome</keyword>
<reference evidence="1 2" key="1">
    <citation type="submission" date="2021-06" db="EMBL/GenBank/DDBJ databases">
        <title>Caerostris darwini draft genome.</title>
        <authorList>
            <person name="Kono N."/>
            <person name="Arakawa K."/>
        </authorList>
    </citation>
    <scope>NUCLEOTIDE SEQUENCE [LARGE SCALE GENOMIC DNA]</scope>
</reference>
<proteinExistence type="predicted"/>
<comment type="caution">
    <text evidence="1">The sequence shown here is derived from an EMBL/GenBank/DDBJ whole genome shotgun (WGS) entry which is preliminary data.</text>
</comment>
<dbReference type="AlphaFoldDB" id="A0AAV4MHV6"/>